<name>A0A968GFZ1_9SPIO</name>
<dbReference type="InterPro" id="IPR000914">
    <property type="entry name" value="SBP_5_dom"/>
</dbReference>
<dbReference type="Gene3D" id="3.40.190.10">
    <property type="entry name" value="Periplasmic binding protein-like II"/>
    <property type="match status" value="1"/>
</dbReference>
<dbReference type="Proteomes" id="UP000752013">
    <property type="component" value="Unassembled WGS sequence"/>
</dbReference>
<reference evidence="6" key="1">
    <citation type="submission" date="2020-03" db="EMBL/GenBank/DDBJ databases">
        <title>Spirochaetal bacteria isolated from arthropods constitute a novel genus Entomospira genus novum within the order Spirochaetales.</title>
        <authorList>
            <person name="Grana-Miraglia L."/>
            <person name="Sikutova S."/>
            <person name="Fingerle V."/>
            <person name="Sing A."/>
            <person name="Castillo-Ramirez S."/>
            <person name="Margos G."/>
            <person name="Rudolf I."/>
        </authorList>
    </citation>
    <scope>NUCLEOTIDE SEQUENCE</scope>
    <source>
        <strain evidence="6">BR208</strain>
    </source>
</reference>
<dbReference type="PANTHER" id="PTHR30290:SF9">
    <property type="entry name" value="OLIGOPEPTIDE-BINDING PROTEIN APPA"/>
    <property type="match status" value="1"/>
</dbReference>
<protein>
    <recommendedName>
        <fullName evidence="5">Solute-binding protein family 5 domain-containing protein</fullName>
    </recommendedName>
</protein>
<evidence type="ECO:0000256" key="2">
    <source>
        <dbReference type="ARBA" id="ARBA00022448"/>
    </source>
</evidence>
<organism evidence="6 7">
    <name type="scientific">Entomospira nematocerorum</name>
    <dbReference type="NCBI Taxonomy" id="2719987"/>
    <lineage>
        <taxon>Bacteria</taxon>
        <taxon>Pseudomonadati</taxon>
        <taxon>Spirochaetota</taxon>
        <taxon>Spirochaetia</taxon>
        <taxon>Spirochaetales</taxon>
        <taxon>Spirochaetaceae</taxon>
        <taxon>Entomospira</taxon>
    </lineage>
</organism>
<dbReference type="AlphaFoldDB" id="A0A968GFZ1"/>
<dbReference type="Gene3D" id="3.10.105.10">
    <property type="entry name" value="Dipeptide-binding Protein, Domain 3"/>
    <property type="match status" value="1"/>
</dbReference>
<accession>A0A968GFZ1</accession>
<keyword evidence="7" id="KW-1185">Reference proteome</keyword>
<feature type="chain" id="PRO_5038134359" description="Solute-binding protein family 5 domain-containing protein" evidence="4">
    <location>
        <begin position="24"/>
        <end position="497"/>
    </location>
</feature>
<keyword evidence="2" id="KW-0813">Transport</keyword>
<sequence length="497" mass="56839">MASFWIKLIFVIFLATVSSCGHHSTKENNPRVLRIAIPIEPESLNPLYITSADMVAVFDNVYDSLLIYDAKGMLTPNLAESWISSDENRCYEVVIQENISFHNGEQLSGEDVVHSFLLHAKYSSKYADIVSVEQISPHRIRFVFKEPNSDFPNLLATTWIFSRIESDQPKSGTGAYQFGKYDAGRLLQLERFDGSFHHKEKLSFFEEVEFLIIKETPSILMGLRSGTIDMSAQMDPTVIDSYMNQQLHIIKGPQNLTNLMAFNNQRAPFDNILVRRAINHAIDKERLIQFLVNGDGVRLDTGMSVVLDNFYNHALNNFYEYNPSKARSMLENLGYSTSNPLTFTVHVPSNYPMHMRSAEIIANQLADINVYMHIEPVEWAVWLSEIYQGRKYQATIVGLAGKLSAYQQLVRFSERAQVNLTNFSHEEFELSLQRAMVASDLNDQIIALHQAQYILADQANSVFLMDPSLAIVTKRHLQGVEMYPTRTFRVRNYYLSE</sequence>
<dbReference type="GO" id="GO:0030288">
    <property type="term" value="C:outer membrane-bounded periplasmic space"/>
    <property type="evidence" value="ECO:0007669"/>
    <property type="project" value="UniProtKB-ARBA"/>
</dbReference>
<evidence type="ECO:0000313" key="7">
    <source>
        <dbReference type="Proteomes" id="UP000752013"/>
    </source>
</evidence>
<evidence type="ECO:0000256" key="4">
    <source>
        <dbReference type="SAM" id="SignalP"/>
    </source>
</evidence>
<evidence type="ECO:0000313" key="6">
    <source>
        <dbReference type="EMBL" id="NIZ47096.1"/>
    </source>
</evidence>
<dbReference type="GO" id="GO:1904680">
    <property type="term" value="F:peptide transmembrane transporter activity"/>
    <property type="evidence" value="ECO:0007669"/>
    <property type="project" value="TreeGrafter"/>
</dbReference>
<feature type="signal peptide" evidence="4">
    <location>
        <begin position="1"/>
        <end position="23"/>
    </location>
</feature>
<comment type="caution">
    <text evidence="6">The sequence shown here is derived from an EMBL/GenBank/DDBJ whole genome shotgun (WGS) entry which is preliminary data.</text>
</comment>
<evidence type="ECO:0000259" key="5">
    <source>
        <dbReference type="Pfam" id="PF00496"/>
    </source>
</evidence>
<dbReference type="Pfam" id="PF00496">
    <property type="entry name" value="SBP_bac_5"/>
    <property type="match status" value="1"/>
</dbReference>
<dbReference type="InterPro" id="IPR039424">
    <property type="entry name" value="SBP_5"/>
</dbReference>
<dbReference type="GO" id="GO:0043190">
    <property type="term" value="C:ATP-binding cassette (ABC) transporter complex"/>
    <property type="evidence" value="ECO:0007669"/>
    <property type="project" value="InterPro"/>
</dbReference>
<dbReference type="RefSeq" id="WP_167703521.1">
    <property type="nucleotide sequence ID" value="NZ_CP118168.1"/>
</dbReference>
<proteinExistence type="inferred from homology"/>
<dbReference type="PROSITE" id="PS51257">
    <property type="entry name" value="PROKAR_LIPOPROTEIN"/>
    <property type="match status" value="1"/>
</dbReference>
<feature type="domain" description="Solute-binding protein family 5" evidence="5">
    <location>
        <begin position="74"/>
        <end position="401"/>
    </location>
</feature>
<gene>
    <name evidence="6" type="ORF">HCT46_04100</name>
</gene>
<keyword evidence="3 4" id="KW-0732">Signal</keyword>
<dbReference type="InterPro" id="IPR030678">
    <property type="entry name" value="Peptide/Ni-bd"/>
</dbReference>
<dbReference type="PIRSF" id="PIRSF002741">
    <property type="entry name" value="MppA"/>
    <property type="match status" value="1"/>
</dbReference>
<evidence type="ECO:0000256" key="3">
    <source>
        <dbReference type="ARBA" id="ARBA00022729"/>
    </source>
</evidence>
<evidence type="ECO:0000256" key="1">
    <source>
        <dbReference type="ARBA" id="ARBA00005695"/>
    </source>
</evidence>
<dbReference type="SUPFAM" id="SSF53850">
    <property type="entry name" value="Periplasmic binding protein-like II"/>
    <property type="match status" value="1"/>
</dbReference>
<comment type="similarity">
    <text evidence="1">Belongs to the bacterial solute-binding protein 5 family.</text>
</comment>
<dbReference type="GO" id="GO:0015833">
    <property type="term" value="P:peptide transport"/>
    <property type="evidence" value="ECO:0007669"/>
    <property type="project" value="TreeGrafter"/>
</dbReference>
<dbReference type="EMBL" id="JAATLK010000001">
    <property type="protein sequence ID" value="NIZ47096.1"/>
    <property type="molecule type" value="Genomic_DNA"/>
</dbReference>
<dbReference type="PANTHER" id="PTHR30290">
    <property type="entry name" value="PERIPLASMIC BINDING COMPONENT OF ABC TRANSPORTER"/>
    <property type="match status" value="1"/>
</dbReference>